<dbReference type="OrthoDB" id="2504561at2759"/>
<keyword evidence="6" id="KW-0131">Cell cycle</keyword>
<gene>
    <name evidence="9" type="ORF">Amon01_000562700</name>
</gene>
<feature type="compositionally biased region" description="Acidic residues" evidence="7">
    <location>
        <begin position="61"/>
        <end position="82"/>
    </location>
</feature>
<name>A0A9W6YZR6_AMBMO</name>
<comment type="similarity">
    <text evidence="1">Belongs to the APC5 family.</text>
</comment>
<dbReference type="GO" id="GO:0031145">
    <property type="term" value="P:anaphase-promoting complex-dependent catabolic process"/>
    <property type="evidence" value="ECO:0007669"/>
    <property type="project" value="TreeGrafter"/>
</dbReference>
<dbReference type="Proteomes" id="UP001165063">
    <property type="component" value="Unassembled WGS sequence"/>
</dbReference>
<dbReference type="InterPro" id="IPR026000">
    <property type="entry name" value="Apc5_dom"/>
</dbReference>
<evidence type="ECO:0000256" key="4">
    <source>
        <dbReference type="ARBA" id="ARBA00022776"/>
    </source>
</evidence>
<accession>A0A9W6YZR6</accession>
<evidence type="ECO:0000256" key="2">
    <source>
        <dbReference type="ARBA" id="ARBA00016066"/>
    </source>
</evidence>
<keyword evidence="5" id="KW-0833">Ubl conjugation pathway</keyword>
<dbReference type="GO" id="GO:0005680">
    <property type="term" value="C:anaphase-promoting complex"/>
    <property type="evidence" value="ECO:0007669"/>
    <property type="project" value="InterPro"/>
</dbReference>
<comment type="caution">
    <text evidence="9">The sequence shown here is derived from an EMBL/GenBank/DDBJ whole genome shotgun (WGS) entry which is preliminary data.</text>
</comment>
<dbReference type="InterPro" id="IPR037679">
    <property type="entry name" value="Apc5"/>
</dbReference>
<evidence type="ECO:0000256" key="6">
    <source>
        <dbReference type="ARBA" id="ARBA00023306"/>
    </source>
</evidence>
<evidence type="ECO:0000256" key="7">
    <source>
        <dbReference type="SAM" id="MobiDB-lite"/>
    </source>
</evidence>
<evidence type="ECO:0000259" key="8">
    <source>
        <dbReference type="Pfam" id="PF12862"/>
    </source>
</evidence>
<evidence type="ECO:0000256" key="1">
    <source>
        <dbReference type="ARBA" id="ARBA00007450"/>
    </source>
</evidence>
<dbReference type="GO" id="GO:0045842">
    <property type="term" value="P:positive regulation of mitotic metaphase/anaphase transition"/>
    <property type="evidence" value="ECO:0007669"/>
    <property type="project" value="TreeGrafter"/>
</dbReference>
<dbReference type="PANTHER" id="PTHR12830">
    <property type="entry name" value="ANAPHASE-PROMOTING COMPLEX SUBUNIT 5"/>
    <property type="match status" value="1"/>
</dbReference>
<proteinExistence type="inferred from homology"/>
<evidence type="ECO:0000256" key="5">
    <source>
        <dbReference type="ARBA" id="ARBA00022786"/>
    </source>
</evidence>
<dbReference type="GO" id="GO:0070979">
    <property type="term" value="P:protein K11-linked ubiquitination"/>
    <property type="evidence" value="ECO:0007669"/>
    <property type="project" value="TreeGrafter"/>
</dbReference>
<dbReference type="EMBL" id="BSXU01003205">
    <property type="protein sequence ID" value="GMG39796.1"/>
    <property type="molecule type" value="Genomic_DNA"/>
</dbReference>
<evidence type="ECO:0000313" key="10">
    <source>
        <dbReference type="Proteomes" id="UP001165063"/>
    </source>
</evidence>
<dbReference type="GO" id="GO:0051301">
    <property type="term" value="P:cell division"/>
    <property type="evidence" value="ECO:0007669"/>
    <property type="project" value="UniProtKB-KW"/>
</dbReference>
<dbReference type="Pfam" id="PF12862">
    <property type="entry name" value="ANAPC5"/>
    <property type="match status" value="1"/>
</dbReference>
<evidence type="ECO:0000313" key="9">
    <source>
        <dbReference type="EMBL" id="GMG39796.1"/>
    </source>
</evidence>
<keyword evidence="3" id="KW-0132">Cell division</keyword>
<dbReference type="AlphaFoldDB" id="A0A9W6YZR6"/>
<organism evidence="9 10">
    <name type="scientific">Ambrosiozyma monospora</name>
    <name type="common">Yeast</name>
    <name type="synonym">Endomycopsis monosporus</name>
    <dbReference type="NCBI Taxonomy" id="43982"/>
    <lineage>
        <taxon>Eukaryota</taxon>
        <taxon>Fungi</taxon>
        <taxon>Dikarya</taxon>
        <taxon>Ascomycota</taxon>
        <taxon>Saccharomycotina</taxon>
        <taxon>Pichiomycetes</taxon>
        <taxon>Pichiales</taxon>
        <taxon>Pichiaceae</taxon>
        <taxon>Ambrosiozyma</taxon>
    </lineage>
</organism>
<protein>
    <recommendedName>
        <fullName evidence="2">Anaphase-promoting complex subunit 5</fullName>
    </recommendedName>
</protein>
<feature type="region of interest" description="Disordered" evidence="7">
    <location>
        <begin position="237"/>
        <end position="262"/>
    </location>
</feature>
<sequence length="964" mass="109742">MDFGRAELKVKTEDNYTLTPIFSPSKLPILSLIKGYCYKQLPSKSVPPILAALVRLIENENGNDDTEDNETENENDIGDGDDTTNSHTSRISQMSDVVFDGDNGNRPNDSVNDSGITGDGDIDDDDGPILLSLCFISLKKILMLLENEIRSFASQNIVLSRSTSTDAGDDDGSSSEKRKGKRQWTQEEVDSDVRQLYKFVLKELWEECDSLDSFFDYLASCNSLVLDSEGLLMKQISRSSDQSSSNEDANTNSNDDKENSVNAKKGKPIKLLTNSSYLGKFVCMMSISYEMMHFDEMLRVWNAFYDFREDTRKMWYNLISKEGKQQLKLSISSNSAGNSTARGRVRAPLSAVTNDRVDDDPEAEWRNMVMKNSGLDSHGGNGIDGFNVNQEFGSMGKPKNKVISQLDLGQLLEQQVSALQLRSAPPPESIKKVLRSMSPSEKSGMPSIHYIEYLECLQVGDYEGSFKSLHRYFDYMMSSRQQLFSHYALLSLATLHAFFGSDSEALRGIDEAIAVARENKDLDCLNYLLTWLFNFLRDRPNLDSKVRDKVYRDQILQFLKLKTKENKNWLLQAMTYQYEALQEVQLKLVLENLTKSSYILLNLDDTKDSRTSFVKNCQLISSVWYRSGIPALARLYTEIAFEFSKKNMFDRTTTMLRQVILDHDSGHVDKAFQFFDSDVTPPTSLWRYLSTRHLLLQSDNWIKRSRLRQAGSIVDRLKVCASELSDLDIYFEIQSRQAIFESRVGNIDASIDVVNETVSRLLQSPYCDYGNNYWTAEFELLYGEVIFDSLGDPDRGTGDVLDSLKRSKQSCFLPVALKCIMNLCERCIDQSSSLIDDPEVLLEYAMTKVLQTDNLWLKSKAFLLLSRAKLVKLKKAATASTTKEDDETQQEELKKQYNYVLEYLEIAVVGFRQLTDFTMMKRCFEVEQQLAEMSGYAELSIHASSSIEQLNKRIQEESMYAASY</sequence>
<feature type="domain" description="Anaphase-promoting complex subunit 5" evidence="8">
    <location>
        <begin position="449"/>
        <end position="538"/>
    </location>
</feature>
<reference evidence="9" key="1">
    <citation type="submission" date="2023-04" db="EMBL/GenBank/DDBJ databases">
        <title>Ambrosiozyma monospora NBRC 1965.</title>
        <authorList>
            <person name="Ichikawa N."/>
            <person name="Sato H."/>
            <person name="Tonouchi N."/>
        </authorList>
    </citation>
    <scope>NUCLEOTIDE SEQUENCE</scope>
    <source>
        <strain evidence="9">NBRC 1965</strain>
    </source>
</reference>
<keyword evidence="4" id="KW-0498">Mitosis</keyword>
<evidence type="ECO:0000256" key="3">
    <source>
        <dbReference type="ARBA" id="ARBA00022618"/>
    </source>
</evidence>
<feature type="region of interest" description="Disordered" evidence="7">
    <location>
        <begin position="61"/>
        <end position="120"/>
    </location>
</feature>
<keyword evidence="10" id="KW-1185">Reference proteome</keyword>
<feature type="region of interest" description="Disordered" evidence="7">
    <location>
        <begin position="161"/>
        <end position="186"/>
    </location>
</feature>
<feature type="compositionally biased region" description="Polar residues" evidence="7">
    <location>
        <begin position="86"/>
        <end position="95"/>
    </location>
</feature>
<dbReference type="PANTHER" id="PTHR12830:SF9">
    <property type="entry name" value="ANAPHASE-PROMOTING COMPLEX SUBUNIT 5"/>
    <property type="match status" value="1"/>
</dbReference>